<feature type="transmembrane region" description="Helical" evidence="10">
    <location>
        <begin position="67"/>
        <end position="87"/>
    </location>
</feature>
<protein>
    <recommendedName>
        <fullName evidence="10">Fluoride-specific ion channel FluC</fullName>
    </recommendedName>
</protein>
<evidence type="ECO:0000313" key="12">
    <source>
        <dbReference type="Proteomes" id="UP000053750"/>
    </source>
</evidence>
<dbReference type="GO" id="GO:0005886">
    <property type="term" value="C:plasma membrane"/>
    <property type="evidence" value="ECO:0007669"/>
    <property type="project" value="UniProtKB-SubCell"/>
</dbReference>
<evidence type="ECO:0000256" key="4">
    <source>
        <dbReference type="ARBA" id="ARBA00022989"/>
    </source>
</evidence>
<evidence type="ECO:0000256" key="9">
    <source>
        <dbReference type="ARBA" id="ARBA00049940"/>
    </source>
</evidence>
<keyword evidence="6 10" id="KW-0407">Ion channel</keyword>
<feature type="transmembrane region" description="Helical" evidence="10">
    <location>
        <begin position="33"/>
        <end position="55"/>
    </location>
</feature>
<gene>
    <name evidence="10" type="primary">fluC</name>
    <name evidence="10" type="synonym">crcB</name>
    <name evidence="11" type="ORF">BG53_02155</name>
</gene>
<evidence type="ECO:0000256" key="2">
    <source>
        <dbReference type="ARBA" id="ARBA00022475"/>
    </source>
</evidence>
<evidence type="ECO:0000256" key="5">
    <source>
        <dbReference type="ARBA" id="ARBA00023136"/>
    </source>
</evidence>
<evidence type="ECO:0000256" key="10">
    <source>
        <dbReference type="HAMAP-Rule" id="MF_00454"/>
    </source>
</evidence>
<comment type="activity regulation">
    <text evidence="10">Na(+) is not transported, but it plays an essential structural role and its presence is essential for fluoride channel function.</text>
</comment>
<feature type="binding site" evidence="10">
    <location>
        <position position="74"/>
    </location>
    <ligand>
        <name>Na(+)</name>
        <dbReference type="ChEBI" id="CHEBI:29101"/>
        <note>structural</note>
    </ligand>
</feature>
<keyword evidence="12" id="KW-1185">Reference proteome</keyword>
<feature type="transmembrane region" description="Helical" evidence="10">
    <location>
        <begin position="93"/>
        <end position="113"/>
    </location>
</feature>
<feature type="binding site" evidence="10">
    <location>
        <position position="77"/>
    </location>
    <ligand>
        <name>Na(+)</name>
        <dbReference type="ChEBI" id="CHEBI:29101"/>
        <note>structural</note>
    </ligand>
</feature>
<dbReference type="NCBIfam" id="TIGR00494">
    <property type="entry name" value="crcB"/>
    <property type="match status" value="1"/>
</dbReference>
<dbReference type="GO" id="GO:0140114">
    <property type="term" value="P:cellular detoxification of fluoride"/>
    <property type="evidence" value="ECO:0007669"/>
    <property type="project" value="UniProtKB-UniRule"/>
</dbReference>
<dbReference type="PANTHER" id="PTHR28259">
    <property type="entry name" value="FLUORIDE EXPORT PROTEIN 1-RELATED"/>
    <property type="match status" value="1"/>
</dbReference>
<name>A0A9W5W7M5_9BACL</name>
<reference evidence="11 12" key="1">
    <citation type="submission" date="2014-02" db="EMBL/GenBank/DDBJ databases">
        <title>Genome sequence of Paenibacillus darwinianus reveals adaptive mechanisms for survival in Antarctic soils.</title>
        <authorList>
            <person name="Dsouza M."/>
            <person name="Taylor M.W."/>
            <person name="Turner S.J."/>
            <person name="Aislabie J."/>
        </authorList>
    </citation>
    <scope>NUCLEOTIDE SEQUENCE [LARGE SCALE GENOMIC DNA]</scope>
    <source>
        <strain evidence="11 12">CE1</strain>
    </source>
</reference>
<keyword evidence="10" id="KW-0813">Transport</keyword>
<dbReference type="InterPro" id="IPR003691">
    <property type="entry name" value="FluC"/>
</dbReference>
<comment type="similarity">
    <text evidence="7 10">Belongs to the fluoride channel Fluc/FEX (TC 1.A.43) family.</text>
</comment>
<evidence type="ECO:0000256" key="8">
    <source>
        <dbReference type="ARBA" id="ARBA00035585"/>
    </source>
</evidence>
<keyword evidence="10" id="KW-0406">Ion transport</keyword>
<dbReference type="Pfam" id="PF02537">
    <property type="entry name" value="CRCB"/>
    <property type="match status" value="1"/>
</dbReference>
<organism evidence="11 12">
    <name type="scientific">Paenibacillus darwinianus</name>
    <dbReference type="NCBI Taxonomy" id="1380763"/>
    <lineage>
        <taxon>Bacteria</taxon>
        <taxon>Bacillati</taxon>
        <taxon>Bacillota</taxon>
        <taxon>Bacilli</taxon>
        <taxon>Bacillales</taxon>
        <taxon>Paenibacillaceae</taxon>
        <taxon>Paenibacillus</taxon>
    </lineage>
</organism>
<sequence>MKLFAGVAAGGAIGAVARYGIGLWLNPGQMPAFPLGTLAANVLGCFLLGALLSYASVRGMPPFWKETVGTGMIGSFTTFSAFGMETFGLLRSGYAALALLYAALSVALGYAAARAGMTIGRSARKGGRSR</sequence>
<evidence type="ECO:0000256" key="7">
    <source>
        <dbReference type="ARBA" id="ARBA00035120"/>
    </source>
</evidence>
<comment type="function">
    <text evidence="9 10">Fluoride-specific ion channel. Important for reducing fluoride concentration in the cell, thus reducing its toxicity.</text>
</comment>
<comment type="subcellular location">
    <subcellularLocation>
        <location evidence="1 10">Cell membrane</location>
        <topology evidence="1 10">Multi-pass membrane protein</topology>
    </subcellularLocation>
</comment>
<evidence type="ECO:0000256" key="3">
    <source>
        <dbReference type="ARBA" id="ARBA00022692"/>
    </source>
</evidence>
<keyword evidence="10" id="KW-0479">Metal-binding</keyword>
<evidence type="ECO:0000256" key="6">
    <source>
        <dbReference type="ARBA" id="ARBA00023303"/>
    </source>
</evidence>
<comment type="caution">
    <text evidence="11">The sequence shown here is derived from an EMBL/GenBank/DDBJ whole genome shotgun (WGS) entry which is preliminary data.</text>
</comment>
<dbReference type="Proteomes" id="UP000053750">
    <property type="component" value="Unassembled WGS sequence"/>
</dbReference>
<dbReference type="EMBL" id="JFHU01000129">
    <property type="protein sequence ID" value="EXX88298.1"/>
    <property type="molecule type" value="Genomic_DNA"/>
</dbReference>
<dbReference type="GO" id="GO:0046872">
    <property type="term" value="F:metal ion binding"/>
    <property type="evidence" value="ECO:0007669"/>
    <property type="project" value="UniProtKB-KW"/>
</dbReference>
<accession>A0A9W5W7M5</accession>
<keyword evidence="5 10" id="KW-0472">Membrane</keyword>
<keyword evidence="3 10" id="KW-0812">Transmembrane</keyword>
<keyword evidence="2 10" id="KW-1003">Cell membrane</keyword>
<proteinExistence type="inferred from homology"/>
<keyword evidence="4 10" id="KW-1133">Transmembrane helix</keyword>
<dbReference type="AlphaFoldDB" id="A0A9W5W7M5"/>
<dbReference type="PANTHER" id="PTHR28259:SF1">
    <property type="entry name" value="FLUORIDE EXPORT PROTEIN 1-RELATED"/>
    <property type="match status" value="1"/>
</dbReference>
<dbReference type="GO" id="GO:0062054">
    <property type="term" value="F:fluoride channel activity"/>
    <property type="evidence" value="ECO:0007669"/>
    <property type="project" value="UniProtKB-UniRule"/>
</dbReference>
<dbReference type="HAMAP" id="MF_00454">
    <property type="entry name" value="FluC"/>
    <property type="match status" value="1"/>
</dbReference>
<evidence type="ECO:0000313" key="11">
    <source>
        <dbReference type="EMBL" id="EXX88298.1"/>
    </source>
</evidence>
<evidence type="ECO:0000256" key="1">
    <source>
        <dbReference type="ARBA" id="ARBA00004651"/>
    </source>
</evidence>
<comment type="catalytic activity">
    <reaction evidence="8">
        <text>fluoride(in) = fluoride(out)</text>
        <dbReference type="Rhea" id="RHEA:76159"/>
        <dbReference type="ChEBI" id="CHEBI:17051"/>
    </reaction>
    <physiologicalReaction direction="left-to-right" evidence="8">
        <dbReference type="Rhea" id="RHEA:76160"/>
    </physiologicalReaction>
</comment>
<keyword evidence="10" id="KW-0915">Sodium</keyword>